<dbReference type="Proteomes" id="UP000319576">
    <property type="component" value="Chromosome"/>
</dbReference>
<dbReference type="AlphaFoldDB" id="A0A517Y214"/>
<dbReference type="InterPro" id="IPR030489">
    <property type="entry name" value="TR_Rrf2-type_CS"/>
</dbReference>
<dbReference type="GO" id="GO:0003677">
    <property type="term" value="F:DNA binding"/>
    <property type="evidence" value="ECO:0007669"/>
    <property type="project" value="UniProtKB-KW"/>
</dbReference>
<evidence type="ECO:0000256" key="1">
    <source>
        <dbReference type="ARBA" id="ARBA00023125"/>
    </source>
</evidence>
<organism evidence="2 3">
    <name type="scientific">Urbifossiella limnaea</name>
    <dbReference type="NCBI Taxonomy" id="2528023"/>
    <lineage>
        <taxon>Bacteria</taxon>
        <taxon>Pseudomonadati</taxon>
        <taxon>Planctomycetota</taxon>
        <taxon>Planctomycetia</taxon>
        <taxon>Gemmatales</taxon>
        <taxon>Gemmataceae</taxon>
        <taxon>Urbifossiella</taxon>
    </lineage>
</organism>
<dbReference type="KEGG" id="uli:ETAA1_58140"/>
<dbReference type="SUPFAM" id="SSF46785">
    <property type="entry name" value="Winged helix' DNA-binding domain"/>
    <property type="match status" value="1"/>
</dbReference>
<dbReference type="PANTHER" id="PTHR33221:SF5">
    <property type="entry name" value="HTH-TYPE TRANSCRIPTIONAL REGULATOR ISCR"/>
    <property type="match status" value="1"/>
</dbReference>
<keyword evidence="3" id="KW-1185">Reference proteome</keyword>
<dbReference type="Pfam" id="PF02082">
    <property type="entry name" value="Rrf2"/>
    <property type="match status" value="1"/>
</dbReference>
<evidence type="ECO:0000313" key="3">
    <source>
        <dbReference type="Proteomes" id="UP000319576"/>
    </source>
</evidence>
<dbReference type="InterPro" id="IPR000944">
    <property type="entry name" value="Tscrpt_reg_Rrf2"/>
</dbReference>
<accession>A0A517Y214</accession>
<dbReference type="PROSITE" id="PS51197">
    <property type="entry name" value="HTH_RRF2_2"/>
    <property type="match status" value="1"/>
</dbReference>
<dbReference type="RefSeq" id="WP_145244025.1">
    <property type="nucleotide sequence ID" value="NZ_CP036273.1"/>
</dbReference>
<protein>
    <submittedName>
        <fullName evidence="2">HTH-type transcriptional regulator CymR</fullName>
    </submittedName>
</protein>
<gene>
    <name evidence="2" type="primary">cymR</name>
    <name evidence="2" type="ORF">ETAA1_58140</name>
</gene>
<proteinExistence type="predicted"/>
<dbReference type="GO" id="GO:0005829">
    <property type="term" value="C:cytosol"/>
    <property type="evidence" value="ECO:0007669"/>
    <property type="project" value="TreeGrafter"/>
</dbReference>
<dbReference type="PANTHER" id="PTHR33221">
    <property type="entry name" value="WINGED HELIX-TURN-HELIX TRANSCRIPTIONAL REGULATOR, RRF2 FAMILY"/>
    <property type="match status" value="1"/>
</dbReference>
<dbReference type="NCBIfam" id="TIGR00738">
    <property type="entry name" value="rrf2_super"/>
    <property type="match status" value="1"/>
</dbReference>
<evidence type="ECO:0000313" key="2">
    <source>
        <dbReference type="EMBL" id="QDU23806.1"/>
    </source>
</evidence>
<sequence length="140" mass="15324">MLFSAKAEYACVAMLELAARSSDPRPVRLADVADKHGIPSRFLVQILLDLKRAGLVASTRGAAGGYTLGRSADEITLFDVIHVMDPPESPVRSDDKLQPTAYVHTVRTVWEKMVEAQEGILRQTTLADLAARSEADQYVI</sequence>
<dbReference type="EMBL" id="CP036273">
    <property type="protein sequence ID" value="QDU23806.1"/>
    <property type="molecule type" value="Genomic_DNA"/>
</dbReference>
<dbReference type="InterPro" id="IPR036388">
    <property type="entry name" value="WH-like_DNA-bd_sf"/>
</dbReference>
<dbReference type="Gene3D" id="1.10.10.10">
    <property type="entry name" value="Winged helix-like DNA-binding domain superfamily/Winged helix DNA-binding domain"/>
    <property type="match status" value="1"/>
</dbReference>
<dbReference type="PROSITE" id="PS01332">
    <property type="entry name" value="HTH_RRF2_1"/>
    <property type="match status" value="1"/>
</dbReference>
<dbReference type="OrthoDB" id="9808360at2"/>
<name>A0A517Y214_9BACT</name>
<keyword evidence="1" id="KW-0238">DNA-binding</keyword>
<reference evidence="2 3" key="1">
    <citation type="submission" date="2019-02" db="EMBL/GenBank/DDBJ databases">
        <title>Deep-cultivation of Planctomycetes and their phenomic and genomic characterization uncovers novel biology.</title>
        <authorList>
            <person name="Wiegand S."/>
            <person name="Jogler M."/>
            <person name="Boedeker C."/>
            <person name="Pinto D."/>
            <person name="Vollmers J."/>
            <person name="Rivas-Marin E."/>
            <person name="Kohn T."/>
            <person name="Peeters S.H."/>
            <person name="Heuer A."/>
            <person name="Rast P."/>
            <person name="Oberbeckmann S."/>
            <person name="Bunk B."/>
            <person name="Jeske O."/>
            <person name="Meyerdierks A."/>
            <person name="Storesund J.E."/>
            <person name="Kallscheuer N."/>
            <person name="Luecker S."/>
            <person name="Lage O.M."/>
            <person name="Pohl T."/>
            <person name="Merkel B.J."/>
            <person name="Hornburger P."/>
            <person name="Mueller R.-W."/>
            <person name="Bruemmer F."/>
            <person name="Labrenz M."/>
            <person name="Spormann A.M."/>
            <person name="Op den Camp H."/>
            <person name="Overmann J."/>
            <person name="Amann R."/>
            <person name="Jetten M.S.M."/>
            <person name="Mascher T."/>
            <person name="Medema M.H."/>
            <person name="Devos D.P."/>
            <person name="Kaster A.-K."/>
            <person name="Ovreas L."/>
            <person name="Rohde M."/>
            <person name="Galperin M.Y."/>
            <person name="Jogler C."/>
        </authorList>
    </citation>
    <scope>NUCLEOTIDE SEQUENCE [LARGE SCALE GENOMIC DNA]</scope>
    <source>
        <strain evidence="2 3">ETA_A1</strain>
    </source>
</reference>
<dbReference type="InterPro" id="IPR036390">
    <property type="entry name" value="WH_DNA-bd_sf"/>
</dbReference>
<dbReference type="GO" id="GO:0003700">
    <property type="term" value="F:DNA-binding transcription factor activity"/>
    <property type="evidence" value="ECO:0007669"/>
    <property type="project" value="TreeGrafter"/>
</dbReference>